<accession>A0A100YV02</accession>
<feature type="region of interest" description="Disordered" evidence="1">
    <location>
        <begin position="109"/>
        <end position="146"/>
    </location>
</feature>
<keyword evidence="3" id="KW-1185">Reference proteome</keyword>
<gene>
    <name evidence="2" type="ORF">AUL39_08205</name>
</gene>
<evidence type="ECO:0000313" key="3">
    <source>
        <dbReference type="Proteomes" id="UP000054078"/>
    </source>
</evidence>
<protein>
    <submittedName>
        <fullName evidence="2">Uncharacterized protein</fullName>
    </submittedName>
</protein>
<evidence type="ECO:0000256" key="1">
    <source>
        <dbReference type="SAM" id="MobiDB-lite"/>
    </source>
</evidence>
<organism evidence="2 3">
    <name type="scientific">Tractidigestivibacter scatoligenes</name>
    <name type="common">Olsenella scatoligenes</name>
    <dbReference type="NCBI Taxonomy" id="1299998"/>
    <lineage>
        <taxon>Bacteria</taxon>
        <taxon>Bacillati</taxon>
        <taxon>Actinomycetota</taxon>
        <taxon>Coriobacteriia</taxon>
        <taxon>Coriobacteriales</taxon>
        <taxon>Atopobiaceae</taxon>
        <taxon>Tractidigestivibacter</taxon>
    </lineage>
</organism>
<evidence type="ECO:0000313" key="2">
    <source>
        <dbReference type="EMBL" id="KUH58185.1"/>
    </source>
</evidence>
<dbReference type="AlphaFoldDB" id="A0A100YV02"/>
<dbReference type="RefSeq" id="WP_059055182.1">
    <property type="nucleotide sequence ID" value="NZ_LOJF01000010.1"/>
</dbReference>
<reference evidence="2 3" key="1">
    <citation type="submission" date="2015-12" db="EMBL/GenBank/DDBJ databases">
        <title>Draft Genome Sequence of Olsenella scatoligenes SK9K4T; a Producer of 3-Methylindole- (skatole) and 4-Methylphenol- (p-cresol) Isolated from Pig Feces.</title>
        <authorList>
            <person name="Li X."/>
            <person name="Borg B."/>
            <person name="Canibe N."/>
        </authorList>
    </citation>
    <scope>NUCLEOTIDE SEQUENCE [LARGE SCALE GENOMIC DNA]</scope>
    <source>
        <strain evidence="2 3">SK9K4</strain>
    </source>
</reference>
<sequence>MLYVGNFSYNDDKDQANNYCLMPCVVEADSADEALEKFASKFASVRAESDLLEGASEIYLDSLVELEGVPQDPVITQWQKIVPAIDGLCSVTSALPDTSVDELAASAYGWGEDDGDEIELEDMEDLDDLSEDDLEEEGMEEPFLTF</sequence>
<dbReference type="OrthoDB" id="3186498at2"/>
<dbReference type="EMBL" id="LOJF01000010">
    <property type="protein sequence ID" value="KUH58185.1"/>
    <property type="molecule type" value="Genomic_DNA"/>
</dbReference>
<feature type="compositionally biased region" description="Acidic residues" evidence="1">
    <location>
        <begin position="111"/>
        <end position="140"/>
    </location>
</feature>
<name>A0A100YV02_TRASO</name>
<dbReference type="Proteomes" id="UP000054078">
    <property type="component" value="Unassembled WGS sequence"/>
</dbReference>
<comment type="caution">
    <text evidence="2">The sequence shown here is derived from an EMBL/GenBank/DDBJ whole genome shotgun (WGS) entry which is preliminary data.</text>
</comment>
<proteinExistence type="predicted"/>